<evidence type="ECO:0000256" key="10">
    <source>
        <dbReference type="RuleBase" id="RU361185"/>
    </source>
</evidence>
<dbReference type="FunFam" id="3.20.20.80:FF:000046">
    <property type="entry name" value="Glucosidase alpha, neutral C"/>
    <property type="match status" value="1"/>
</dbReference>
<dbReference type="EMBL" id="UFQT01000048">
    <property type="protein sequence ID" value="SSX19002.1"/>
    <property type="molecule type" value="Genomic_DNA"/>
</dbReference>
<dbReference type="InterPro" id="IPR030458">
    <property type="entry name" value="Glyco_hydro_31_AS"/>
</dbReference>
<dbReference type="PANTHER" id="PTHR22762">
    <property type="entry name" value="ALPHA-GLUCOSIDASE"/>
    <property type="match status" value="1"/>
</dbReference>
<dbReference type="InterPro" id="IPR025887">
    <property type="entry name" value="Glyco_hydro_31_N_dom"/>
</dbReference>
<evidence type="ECO:0000256" key="1">
    <source>
        <dbReference type="ARBA" id="ARBA00004240"/>
    </source>
</evidence>
<evidence type="ECO:0000313" key="16">
    <source>
        <dbReference type="EMBL" id="SSX19002.1"/>
    </source>
</evidence>
<keyword evidence="5 10" id="KW-0378">Hydrolase</keyword>
<dbReference type="FunFam" id="2.60.40.1180:FF:000023">
    <property type="entry name" value="neutral alpha-glucosidase AB isoform X2"/>
    <property type="match status" value="1"/>
</dbReference>
<dbReference type="GO" id="GO:0090599">
    <property type="term" value="F:alpha-glucosidase activity"/>
    <property type="evidence" value="ECO:0007669"/>
    <property type="project" value="UniProtKB-ARBA"/>
</dbReference>
<dbReference type="Pfam" id="PF21365">
    <property type="entry name" value="Glyco_hydro_31_3rd"/>
    <property type="match status" value="1"/>
</dbReference>
<evidence type="ECO:0000259" key="14">
    <source>
        <dbReference type="Pfam" id="PF21365"/>
    </source>
</evidence>
<dbReference type="SUPFAM" id="SSF51445">
    <property type="entry name" value="(Trans)glycosidases"/>
    <property type="match status" value="1"/>
</dbReference>
<dbReference type="EMBL" id="UFQS01000048">
    <property type="protein sequence ID" value="SSW98616.1"/>
    <property type="molecule type" value="Genomic_DNA"/>
</dbReference>
<dbReference type="PANTHER" id="PTHR22762:SF54">
    <property type="entry name" value="BCDNA.GH04962"/>
    <property type="match status" value="1"/>
</dbReference>
<reference evidence="15" key="1">
    <citation type="submission" date="2018-04" db="EMBL/GenBank/DDBJ databases">
        <authorList>
            <person name="Go L.Y."/>
            <person name="Mitchell J.A."/>
        </authorList>
    </citation>
    <scope>NUCLEOTIDE SEQUENCE</scope>
    <source>
        <tissue evidence="15">Whole organism</tissue>
    </source>
</reference>
<evidence type="ECO:0000256" key="9">
    <source>
        <dbReference type="ARBA" id="ARBA00042895"/>
    </source>
</evidence>
<evidence type="ECO:0000313" key="15">
    <source>
        <dbReference type="EMBL" id="SSW98616.1"/>
    </source>
</evidence>
<dbReference type="FunFam" id="3.20.20.80:FF:000039">
    <property type="entry name" value="Glucosidase, alpha neutral C"/>
    <property type="match status" value="1"/>
</dbReference>
<dbReference type="PROSITE" id="PS00129">
    <property type="entry name" value="GLYCOSYL_HYDROL_F31_1"/>
    <property type="match status" value="1"/>
</dbReference>
<dbReference type="InterPro" id="IPR011013">
    <property type="entry name" value="Gal_mutarotase_sf_dom"/>
</dbReference>
<dbReference type="CDD" id="cd06603">
    <property type="entry name" value="GH31_GANC_GANAB_alpha"/>
    <property type="match status" value="1"/>
</dbReference>
<evidence type="ECO:0000256" key="2">
    <source>
        <dbReference type="ARBA" id="ARBA00004833"/>
    </source>
</evidence>
<reference evidence="16" key="2">
    <citation type="submission" date="2018-07" db="EMBL/GenBank/DDBJ databases">
        <authorList>
            <person name="Quirk P.G."/>
            <person name="Krulwich T.A."/>
        </authorList>
    </citation>
    <scope>NUCLEOTIDE SEQUENCE</scope>
</reference>
<dbReference type="Gene3D" id="2.60.40.1760">
    <property type="entry name" value="glycosyl hydrolase (family 31)"/>
    <property type="match status" value="1"/>
</dbReference>
<dbReference type="CDD" id="cd14752">
    <property type="entry name" value="GH31_N"/>
    <property type="match status" value="1"/>
</dbReference>
<evidence type="ECO:0000256" key="4">
    <source>
        <dbReference type="ARBA" id="ARBA00022729"/>
    </source>
</evidence>
<dbReference type="InterPro" id="IPR000322">
    <property type="entry name" value="Glyco_hydro_31_TIM"/>
</dbReference>
<dbReference type="Gene3D" id="2.60.40.1180">
    <property type="entry name" value="Golgi alpha-mannosidase II"/>
    <property type="match status" value="2"/>
</dbReference>
<gene>
    <name evidence="16" type="primary">CSON011306</name>
</gene>
<sequence>MFKVVSSYIGRKMRLLGLILFVLLSTIVICVDKNNFKRCDQSSFCRRCRKVQPGSSPYSLVSSTLKTFKSYITLDLKNNENGHEFILKLEAVKGDKFHVEIDEKQPLHPRYRVEDALKGLLEYDSLTVSDKNEERIVVNYGSNKAELYINPFKIDFFNSEKLVVSMNSKGLMYYEHLRKKPESQSENNDNEDQANEAKPAVETDPGEWEENFKGHHDSKPYGPEAVAVDFTFPQASVLFGIPEHADSFSLKQTVGDEPYRLYNLDVFEYELNSAMALYGSVPVLYGHGQDRSVGVFWQNSAETWVDIHNTNSEKNVMSTIVDFVAGNRQTEPPVAHFMSESGILDVFILLGPSPNDAFKQYSDLTGTAPLPQMFAIGYHQCRWNYNDEQDVAMVHSKFDEYDIPFDTIWLDIEYTDSKKYFTWDQHKFPHPVEMVKNLTSKGRHMTIIIDPHIKRDSSYYFHNECTDRGFYVKNKDDKDYDGWCWPGSSSYIDVFNPEVRKFYADQYLLENFKEQTEDMGLWNDMNEPSVFNGPEITMLKDNRHFGGWEHRDVHNLYGQMMIKASFDGLTRRSQGKLRPFILTRSHFSGTQRYAAVWTGDNMADWGHLEHSIKMCLSLSVAGISFCGADVGGFFGNPDAELFERWYQAGSFQPFFRSHAHIDTKRREPWLYPENTRLIIRDAIRKRYSYLPFWYTLFYEHERTGLPIMRPILAHYPADKDSFTIDFEYLLSEKLLVRPVLSQGATKVDVYFPVKNDKEGDIWYDIDDYTAYKTPGTVSIPVNSYKIPVYQRGGTIIPKKERIRRAATLMHDDPFTLVVCLDKFLTAKGTLYIDDEKSYDYRQGHYLYTEFEFKDNVLSNKFIDSNKKYPTKTWLERVIVAGLHQTPKSATLRVGSGSTEILEIYRVGNAHIIRKPAVKMLDTWSITLNF</sequence>
<dbReference type="GO" id="GO:0005975">
    <property type="term" value="P:carbohydrate metabolic process"/>
    <property type="evidence" value="ECO:0007669"/>
    <property type="project" value="InterPro"/>
</dbReference>
<evidence type="ECO:0000259" key="13">
    <source>
        <dbReference type="Pfam" id="PF13802"/>
    </source>
</evidence>
<dbReference type="GO" id="GO:0030246">
    <property type="term" value="F:carbohydrate binding"/>
    <property type="evidence" value="ECO:0007669"/>
    <property type="project" value="InterPro"/>
</dbReference>
<comment type="similarity">
    <text evidence="3 10">Belongs to the glycosyl hydrolase 31 family.</text>
</comment>
<keyword evidence="8 10" id="KW-0326">Glycosidase</keyword>
<dbReference type="Pfam" id="PF01055">
    <property type="entry name" value="Glyco_hydro_31_2nd"/>
    <property type="match status" value="1"/>
</dbReference>
<evidence type="ECO:0000256" key="11">
    <source>
        <dbReference type="SAM" id="MobiDB-lite"/>
    </source>
</evidence>
<comment type="pathway">
    <text evidence="2">Glycan metabolism; N-glycan metabolism.</text>
</comment>
<dbReference type="InterPro" id="IPR013780">
    <property type="entry name" value="Glyco_hydro_b"/>
</dbReference>
<dbReference type="AlphaFoldDB" id="A0A336LLR5"/>
<comment type="subcellular location">
    <subcellularLocation>
        <location evidence="1">Endoplasmic reticulum</location>
    </subcellularLocation>
</comment>
<evidence type="ECO:0000259" key="12">
    <source>
        <dbReference type="Pfam" id="PF01055"/>
    </source>
</evidence>
<proteinExistence type="inferred from homology"/>
<evidence type="ECO:0000256" key="7">
    <source>
        <dbReference type="ARBA" id="ARBA00023180"/>
    </source>
</evidence>
<dbReference type="InterPro" id="IPR048395">
    <property type="entry name" value="Glyco_hydro_31_C"/>
</dbReference>
<keyword evidence="4" id="KW-0732">Signal</keyword>
<evidence type="ECO:0000256" key="6">
    <source>
        <dbReference type="ARBA" id="ARBA00022824"/>
    </source>
</evidence>
<evidence type="ECO:0000256" key="8">
    <source>
        <dbReference type="ARBA" id="ARBA00023295"/>
    </source>
</evidence>
<feature type="region of interest" description="Disordered" evidence="11">
    <location>
        <begin position="179"/>
        <end position="216"/>
    </location>
</feature>
<dbReference type="SUPFAM" id="SSF74650">
    <property type="entry name" value="Galactose mutarotase-like"/>
    <property type="match status" value="1"/>
</dbReference>
<dbReference type="GO" id="GO:0005783">
    <property type="term" value="C:endoplasmic reticulum"/>
    <property type="evidence" value="ECO:0007669"/>
    <property type="project" value="UniProtKB-SubCell"/>
</dbReference>
<keyword evidence="6" id="KW-0256">Endoplasmic reticulum</keyword>
<protein>
    <recommendedName>
        <fullName evidence="9">Glucosidase II subunit alpha</fullName>
    </recommendedName>
</protein>
<dbReference type="GO" id="GO:0006491">
    <property type="term" value="P:N-glycan processing"/>
    <property type="evidence" value="ECO:0007669"/>
    <property type="project" value="TreeGrafter"/>
</dbReference>
<feature type="domain" description="Glycoside hydrolase family 31 N-terminal" evidence="13">
    <location>
        <begin position="87"/>
        <end position="306"/>
    </location>
</feature>
<dbReference type="InterPro" id="IPR017853">
    <property type="entry name" value="GH"/>
</dbReference>
<name>A0A336LLR5_CULSO</name>
<dbReference type="SUPFAM" id="SSF51011">
    <property type="entry name" value="Glycosyl hydrolase domain"/>
    <property type="match status" value="1"/>
</dbReference>
<accession>A0A336LLR5</accession>
<organism evidence="16">
    <name type="scientific">Culicoides sonorensis</name>
    <name type="common">Biting midge</name>
    <dbReference type="NCBI Taxonomy" id="179676"/>
    <lineage>
        <taxon>Eukaryota</taxon>
        <taxon>Metazoa</taxon>
        <taxon>Ecdysozoa</taxon>
        <taxon>Arthropoda</taxon>
        <taxon>Hexapoda</taxon>
        <taxon>Insecta</taxon>
        <taxon>Pterygota</taxon>
        <taxon>Neoptera</taxon>
        <taxon>Endopterygota</taxon>
        <taxon>Diptera</taxon>
        <taxon>Nematocera</taxon>
        <taxon>Chironomoidea</taxon>
        <taxon>Ceratopogonidae</taxon>
        <taxon>Ceratopogoninae</taxon>
        <taxon>Culicoides</taxon>
        <taxon>Monoculicoides</taxon>
    </lineage>
</organism>
<dbReference type="Gene3D" id="3.20.20.80">
    <property type="entry name" value="Glycosidases"/>
    <property type="match status" value="1"/>
</dbReference>
<dbReference type="VEuPathDB" id="VectorBase:CSON011306"/>
<dbReference type="Pfam" id="PF13802">
    <property type="entry name" value="Gal_mutarotas_2"/>
    <property type="match status" value="1"/>
</dbReference>
<feature type="domain" description="Glycosyl hydrolase family 31 C-terminal" evidence="14">
    <location>
        <begin position="704"/>
        <end position="796"/>
    </location>
</feature>
<keyword evidence="7" id="KW-0325">Glycoprotein</keyword>
<feature type="domain" description="Glycoside hydrolase family 31 TIM barrel" evidence="12">
    <location>
        <begin position="369"/>
        <end position="696"/>
    </location>
</feature>
<evidence type="ECO:0000256" key="3">
    <source>
        <dbReference type="ARBA" id="ARBA00007806"/>
    </source>
</evidence>
<evidence type="ECO:0000256" key="5">
    <source>
        <dbReference type="ARBA" id="ARBA00022801"/>
    </source>
</evidence>